<dbReference type="PANTHER" id="PTHR24117">
    <property type="entry name" value="AGAP007537-PB"/>
    <property type="match status" value="1"/>
</dbReference>
<protein>
    <submittedName>
        <fullName evidence="4">Uncharacterized protein</fullName>
    </submittedName>
</protein>
<dbReference type="SUPFAM" id="SSF48403">
    <property type="entry name" value="Ankyrin repeat"/>
    <property type="match status" value="1"/>
</dbReference>
<dbReference type="STRING" id="307972.A0A2G8JLY5"/>
<evidence type="ECO:0000256" key="3">
    <source>
        <dbReference type="SAM" id="MobiDB-lite"/>
    </source>
</evidence>
<dbReference type="GO" id="GO:0005634">
    <property type="term" value="C:nucleus"/>
    <property type="evidence" value="ECO:0007669"/>
    <property type="project" value="TreeGrafter"/>
</dbReference>
<evidence type="ECO:0000256" key="2">
    <source>
        <dbReference type="PROSITE-ProRule" id="PRU00023"/>
    </source>
</evidence>
<dbReference type="EMBL" id="MRZV01001625">
    <property type="protein sequence ID" value="PIK36740.1"/>
    <property type="molecule type" value="Genomic_DNA"/>
</dbReference>
<organism evidence="4 5">
    <name type="scientific">Stichopus japonicus</name>
    <name type="common">Sea cucumber</name>
    <dbReference type="NCBI Taxonomy" id="307972"/>
    <lineage>
        <taxon>Eukaryota</taxon>
        <taxon>Metazoa</taxon>
        <taxon>Echinodermata</taxon>
        <taxon>Eleutherozoa</taxon>
        <taxon>Echinozoa</taxon>
        <taxon>Holothuroidea</taxon>
        <taxon>Aspidochirotacea</taxon>
        <taxon>Aspidochirotida</taxon>
        <taxon>Stichopodidae</taxon>
        <taxon>Apostichopus</taxon>
    </lineage>
</organism>
<comment type="caution">
    <text evidence="4">The sequence shown here is derived from an EMBL/GenBank/DDBJ whole genome shotgun (WGS) entry which is preliminary data.</text>
</comment>
<feature type="repeat" description="ANK" evidence="2">
    <location>
        <begin position="679"/>
        <end position="705"/>
    </location>
</feature>
<dbReference type="AlphaFoldDB" id="A0A2G8JLY5"/>
<reference evidence="4 5" key="1">
    <citation type="journal article" date="2017" name="PLoS Biol.">
        <title>The sea cucumber genome provides insights into morphological evolution and visceral regeneration.</title>
        <authorList>
            <person name="Zhang X."/>
            <person name="Sun L."/>
            <person name="Yuan J."/>
            <person name="Sun Y."/>
            <person name="Gao Y."/>
            <person name="Zhang L."/>
            <person name="Li S."/>
            <person name="Dai H."/>
            <person name="Hamel J.F."/>
            <person name="Liu C."/>
            <person name="Yu Y."/>
            <person name="Liu S."/>
            <person name="Lin W."/>
            <person name="Guo K."/>
            <person name="Jin S."/>
            <person name="Xu P."/>
            <person name="Storey K.B."/>
            <person name="Huan P."/>
            <person name="Zhang T."/>
            <person name="Zhou Y."/>
            <person name="Zhang J."/>
            <person name="Lin C."/>
            <person name="Li X."/>
            <person name="Xing L."/>
            <person name="Huo D."/>
            <person name="Sun M."/>
            <person name="Wang L."/>
            <person name="Mercier A."/>
            <person name="Li F."/>
            <person name="Yang H."/>
            <person name="Xiang J."/>
        </authorList>
    </citation>
    <scope>NUCLEOTIDE SEQUENCE [LARGE SCALE GENOMIC DNA]</scope>
    <source>
        <strain evidence="4">Shaxun</strain>
        <tissue evidence="4">Muscle</tissue>
    </source>
</reference>
<dbReference type="OrthoDB" id="3666223at2759"/>
<comment type="similarity">
    <text evidence="1">Belongs to the BCOR family.</text>
</comment>
<feature type="region of interest" description="Disordered" evidence="3">
    <location>
        <begin position="257"/>
        <end position="284"/>
    </location>
</feature>
<dbReference type="InterPro" id="IPR002110">
    <property type="entry name" value="Ankyrin_rpt"/>
</dbReference>
<keyword evidence="2" id="KW-0040">ANK repeat</keyword>
<dbReference type="GO" id="GO:0003714">
    <property type="term" value="F:transcription corepressor activity"/>
    <property type="evidence" value="ECO:0007669"/>
    <property type="project" value="TreeGrafter"/>
</dbReference>
<dbReference type="Proteomes" id="UP000230750">
    <property type="component" value="Unassembled WGS sequence"/>
</dbReference>
<evidence type="ECO:0000313" key="5">
    <source>
        <dbReference type="Proteomes" id="UP000230750"/>
    </source>
</evidence>
<dbReference type="Gene3D" id="3.10.260.40">
    <property type="entry name" value="BCL-6 corepressor, PCGF1 binding domain"/>
    <property type="match status" value="1"/>
</dbReference>
<dbReference type="Pfam" id="PF00023">
    <property type="entry name" value="Ank"/>
    <property type="match status" value="1"/>
</dbReference>
<sequence length="898" mass="101714">MLCSFVQATSFEPGRRDTTYPREFSITHVTPPQHSATQSSAGFAVPQRRHCHAPNDIATKVRTAGKNRKVTTGSASANDKRKTIHYNEDNILFRALTSNKHGKHNITPVASKRNVSRYGTNSNSLDGNLIAGFQSKPQIRWNSANEEVTDLTGRTLPHMSRNIAMRSATISPNSSQKERKPNQYQTVKSWNSNHENHDVALKAPSSVACKTFDGPKTDHLAKKRCEKSQVTNFRYMDHEDTETQKRCISYSGNTTTDTLSRESFKSHNQGHNSRKIHQSTENSNQVLNLKQAQPERDYFLKDKLESREGLTMSYGTFLQEVIVPMTLAMSPQKHNRRASLGSILDVWQKQKQKFSFVEKSDGDVYFRKVGKDVETPSVECQKGIKAHTVKASQSHDPKNSTAKCNGKDHNRTGSDTIKEEYNIVSKMADSCTINLEEHVDGINLLKLDVNNSGKGGVENTTPTSPKQEIEPLSEFACAPNDRTVTRTITEEEDTELAALKTRHLKRKSARVVLKASDHIKMKICNAGSQSYTSDGSRYHKRRKQNEDCPKEKKILMRIGSERLFTRSYHSTISSKKSHPKKLNRKQQRTRHELLSAPKEFTRIALSVHKTSGETILHRIVRLNSKNSLRYCLDSGFHDDVNKKDNAGYTPLHECCVFGRLWIAEQLILCGADVNVSSYDGTRPLHDAVENGYTNLVRLLLANGADPLIPTYAKRTALDNAKSLAMRKLLLDYLTDINGTSDDLKAKLKTASTRPSGIRFRSSYSSQEHSSWENTFLDTSSLDEGDKLGSNSPLLYLKEKQHPHHFRLQLKENERIKTWYYLFEVLSRLKIPAVTFPYLYPHIKVHGLPIDIFIKKVERARGQLQNDHLPEIYASKELIEFVEADDEMSAILQMEGWTC</sequence>
<name>A0A2G8JLY5_STIJA</name>
<dbReference type="PROSITE" id="PS50297">
    <property type="entry name" value="ANK_REP_REGION"/>
    <property type="match status" value="2"/>
</dbReference>
<feature type="region of interest" description="Disordered" evidence="3">
    <location>
        <begin position="387"/>
        <end position="416"/>
    </location>
</feature>
<evidence type="ECO:0000313" key="4">
    <source>
        <dbReference type="EMBL" id="PIK36740.1"/>
    </source>
</evidence>
<dbReference type="InterPro" id="IPR047144">
    <property type="entry name" value="BCOR-like"/>
</dbReference>
<proteinExistence type="inferred from homology"/>
<dbReference type="SMART" id="SM00248">
    <property type="entry name" value="ANK"/>
    <property type="match status" value="3"/>
</dbReference>
<feature type="compositionally biased region" description="Basic residues" evidence="3">
    <location>
        <begin position="575"/>
        <end position="588"/>
    </location>
</feature>
<dbReference type="GO" id="GO:0000122">
    <property type="term" value="P:negative regulation of transcription by RNA polymerase II"/>
    <property type="evidence" value="ECO:0007669"/>
    <property type="project" value="TreeGrafter"/>
</dbReference>
<keyword evidence="5" id="KW-1185">Reference proteome</keyword>
<dbReference type="Pfam" id="PF12796">
    <property type="entry name" value="Ank_2"/>
    <property type="match status" value="1"/>
</dbReference>
<dbReference type="PROSITE" id="PS50088">
    <property type="entry name" value="ANK_REPEAT"/>
    <property type="match status" value="2"/>
</dbReference>
<dbReference type="InterPro" id="IPR036770">
    <property type="entry name" value="Ankyrin_rpt-contain_sf"/>
</dbReference>
<gene>
    <name evidence="4" type="ORF">BSL78_26426</name>
</gene>
<accession>A0A2G8JLY5</accession>
<feature type="region of interest" description="Disordered" evidence="3">
    <location>
        <begin position="569"/>
        <end position="589"/>
    </location>
</feature>
<evidence type="ECO:0000256" key="1">
    <source>
        <dbReference type="ARBA" id="ARBA00034703"/>
    </source>
</evidence>
<dbReference type="InterPro" id="IPR038227">
    <property type="entry name" value="PUFD_som_sf"/>
</dbReference>
<dbReference type="PANTHER" id="PTHR24117:SF9">
    <property type="entry name" value="BCL-6 COREPRESSOR PCGF1 BINDING DOMAIN-CONTAINING PROTEIN"/>
    <property type="match status" value="1"/>
</dbReference>
<feature type="compositionally biased region" description="Basic and acidic residues" evidence="3">
    <location>
        <begin position="405"/>
        <end position="416"/>
    </location>
</feature>
<feature type="repeat" description="ANK" evidence="2">
    <location>
        <begin position="646"/>
        <end position="678"/>
    </location>
</feature>
<feature type="region of interest" description="Disordered" evidence="3">
    <location>
        <begin position="530"/>
        <end position="549"/>
    </location>
</feature>
<dbReference type="Gene3D" id="1.25.40.20">
    <property type="entry name" value="Ankyrin repeat-containing domain"/>
    <property type="match status" value="1"/>
</dbReference>